<evidence type="ECO:0000313" key="10">
    <source>
        <dbReference type="Proteomes" id="UP001610335"/>
    </source>
</evidence>
<feature type="domain" description="Zn(2)-C6 fungal-type" evidence="8">
    <location>
        <begin position="26"/>
        <end position="57"/>
    </location>
</feature>
<evidence type="ECO:0000259" key="8">
    <source>
        <dbReference type="PROSITE" id="PS50048"/>
    </source>
</evidence>
<reference evidence="9 10" key="1">
    <citation type="submission" date="2024-07" db="EMBL/GenBank/DDBJ databases">
        <title>Section-level genome sequencing and comparative genomics of Aspergillus sections Usti and Cavernicolus.</title>
        <authorList>
            <consortium name="Lawrence Berkeley National Laboratory"/>
            <person name="Nybo J.L."/>
            <person name="Vesth T.C."/>
            <person name="Theobald S."/>
            <person name="Frisvad J.C."/>
            <person name="Larsen T.O."/>
            <person name="Kjaerboelling I."/>
            <person name="Rothschild-Mancinelli K."/>
            <person name="Lyhne E.K."/>
            <person name="Kogle M.E."/>
            <person name="Barry K."/>
            <person name="Clum A."/>
            <person name="Na H."/>
            <person name="Ledsgaard L."/>
            <person name="Lin J."/>
            <person name="Lipzen A."/>
            <person name="Kuo A."/>
            <person name="Riley R."/>
            <person name="Mondo S."/>
            <person name="LaButti K."/>
            <person name="Haridas S."/>
            <person name="Pangalinan J."/>
            <person name="Salamov A.A."/>
            <person name="Simmons B.A."/>
            <person name="Magnuson J.K."/>
            <person name="Chen J."/>
            <person name="Drula E."/>
            <person name="Henrissat B."/>
            <person name="Wiebenga A."/>
            <person name="Lubbers R.J."/>
            <person name="Gomes A.C."/>
            <person name="Makela M.R."/>
            <person name="Stajich J."/>
            <person name="Grigoriev I.V."/>
            <person name="Mortensen U.H."/>
            <person name="De vries R.P."/>
            <person name="Baker S.E."/>
            <person name="Andersen M.R."/>
        </authorList>
    </citation>
    <scope>NUCLEOTIDE SEQUENCE [LARGE SCALE GENOMIC DNA]</scope>
    <source>
        <strain evidence="9 10">CBS 600.67</strain>
    </source>
</reference>
<dbReference type="Pfam" id="PF04082">
    <property type="entry name" value="Fungal_trans"/>
    <property type="match status" value="1"/>
</dbReference>
<keyword evidence="6" id="KW-0539">Nucleus</keyword>
<evidence type="ECO:0000256" key="7">
    <source>
        <dbReference type="SAM" id="MobiDB-lite"/>
    </source>
</evidence>
<dbReference type="Proteomes" id="UP001610335">
    <property type="component" value="Unassembled WGS sequence"/>
</dbReference>
<name>A0ABR4HSP2_9EURO</name>
<dbReference type="InterPro" id="IPR036864">
    <property type="entry name" value="Zn2-C6_fun-type_DNA-bd_sf"/>
</dbReference>
<keyword evidence="1" id="KW-0479">Metal-binding</keyword>
<dbReference type="EMBL" id="JBFXLS010000083">
    <property type="protein sequence ID" value="KAL2818511.1"/>
    <property type="molecule type" value="Genomic_DNA"/>
</dbReference>
<keyword evidence="5" id="KW-0804">Transcription</keyword>
<dbReference type="CDD" id="cd12148">
    <property type="entry name" value="fungal_TF_MHR"/>
    <property type="match status" value="1"/>
</dbReference>
<dbReference type="Gene3D" id="4.10.240.10">
    <property type="entry name" value="Zn(2)-C6 fungal-type DNA-binding domain"/>
    <property type="match status" value="1"/>
</dbReference>
<dbReference type="InterPro" id="IPR001138">
    <property type="entry name" value="Zn2Cys6_DnaBD"/>
</dbReference>
<dbReference type="SMART" id="SM00906">
    <property type="entry name" value="Fungal_trans"/>
    <property type="match status" value="1"/>
</dbReference>
<keyword evidence="4" id="KW-0238">DNA-binding</keyword>
<dbReference type="InterPro" id="IPR007219">
    <property type="entry name" value="XnlR_reg_dom"/>
</dbReference>
<feature type="region of interest" description="Disordered" evidence="7">
    <location>
        <begin position="1"/>
        <end position="22"/>
    </location>
</feature>
<feature type="region of interest" description="Disordered" evidence="7">
    <location>
        <begin position="65"/>
        <end position="91"/>
    </location>
</feature>
<organism evidence="9 10">
    <name type="scientific">Aspergillus cavernicola</name>
    <dbReference type="NCBI Taxonomy" id="176166"/>
    <lineage>
        <taxon>Eukaryota</taxon>
        <taxon>Fungi</taxon>
        <taxon>Dikarya</taxon>
        <taxon>Ascomycota</taxon>
        <taxon>Pezizomycotina</taxon>
        <taxon>Eurotiomycetes</taxon>
        <taxon>Eurotiomycetidae</taxon>
        <taxon>Eurotiales</taxon>
        <taxon>Aspergillaceae</taxon>
        <taxon>Aspergillus</taxon>
        <taxon>Aspergillus subgen. Nidulantes</taxon>
    </lineage>
</organism>
<evidence type="ECO:0000256" key="3">
    <source>
        <dbReference type="ARBA" id="ARBA00023015"/>
    </source>
</evidence>
<dbReference type="PROSITE" id="PS50048">
    <property type="entry name" value="ZN2_CY6_FUNGAL_2"/>
    <property type="match status" value="1"/>
</dbReference>
<dbReference type="Pfam" id="PF00172">
    <property type="entry name" value="Zn_clus"/>
    <property type="match status" value="1"/>
</dbReference>
<sequence>MANLGKTPNSVLPSKGSTPAPRARVACKACNSRRVKCDAGSGQPCWHCRIRDTPCELIESRRGKYVRKKQHLDRGQQSRRPQEPTNTSAYPETSAITCSQRDTVGSLESARVEDHDMLFAGTTGAERTPSAQSNSQPGHLEDSANLTYTIEVDYASKSGSTERLKVQYPVPTSVADRTFNHGPGAEALVPFSDAFAMPVRHIADGLIRAFFDVVHPAYPVFSRKSFTRLYLQGQASPLVLHTIFFMGFTVSPDSLIHASGYSDRTIARKTHYLRAKMLYDADYEEDRLNVAAALLLFGFWWSGPEDQKDFCYWIGCATDVAQSLGMHCSSSQSGMSQPVRSLRKRIWWSIYIRDRHTAAAFGRPCRIRDEDCDIEPLTEDDFQFDSDCDQSLIPAQKDFHPTYTVEMSKLAIILGDILVAEFSPRRAASEKFDIGALANRLTQWESELPDQLRGIPPDGSLGASFWSRMLYSAYHNYHILLFRPKAIDNLSPTEAERDVRARIAADSITRIAEDLLATGTIKLGQIHLIPALFGALSVHTMIICRKDPIRQKLAENKSRQCLLALSELSISWPVRIWFAKAFVNLMRRLTSRGGSIVNVSSSIARTSSNLASQGQFSSFESHRGISLDEISPRTDGNNLLSDRLHAWEPSAQSASFDDSHNAQSYSPQIADQVMYDSFLAGYLDNTFDPDLLLYSSLGPILPLSVGGSAETGKPSYPGT</sequence>
<dbReference type="InterPro" id="IPR052073">
    <property type="entry name" value="Amide_Lactam_Regulators"/>
</dbReference>
<evidence type="ECO:0000256" key="6">
    <source>
        <dbReference type="ARBA" id="ARBA00023242"/>
    </source>
</evidence>
<evidence type="ECO:0000256" key="1">
    <source>
        <dbReference type="ARBA" id="ARBA00022723"/>
    </source>
</evidence>
<keyword evidence="10" id="KW-1185">Reference proteome</keyword>
<keyword evidence="2" id="KW-0862">Zinc</keyword>
<feature type="compositionally biased region" description="Polar residues" evidence="7">
    <location>
        <begin position="1"/>
        <end position="17"/>
    </location>
</feature>
<evidence type="ECO:0000256" key="5">
    <source>
        <dbReference type="ARBA" id="ARBA00023163"/>
    </source>
</evidence>
<dbReference type="PANTHER" id="PTHR47171:SF1">
    <property type="entry name" value="ZN(II)2CYS6 TRANSCRIPTION FACTOR (EUROFUNG)"/>
    <property type="match status" value="1"/>
</dbReference>
<evidence type="ECO:0000313" key="9">
    <source>
        <dbReference type="EMBL" id="KAL2818511.1"/>
    </source>
</evidence>
<gene>
    <name evidence="9" type="ORF">BDW59DRAFT_152008</name>
</gene>
<evidence type="ECO:0000256" key="4">
    <source>
        <dbReference type="ARBA" id="ARBA00023125"/>
    </source>
</evidence>
<dbReference type="SMART" id="SM00066">
    <property type="entry name" value="GAL4"/>
    <property type="match status" value="1"/>
</dbReference>
<keyword evidence="3" id="KW-0805">Transcription regulation</keyword>
<protein>
    <submittedName>
        <fullName evidence="9">Fungal-specific transcription factor domain-containing protein</fullName>
    </submittedName>
</protein>
<dbReference type="SUPFAM" id="SSF57701">
    <property type="entry name" value="Zn2/Cys6 DNA-binding domain"/>
    <property type="match status" value="1"/>
</dbReference>
<accession>A0ABR4HSP2</accession>
<proteinExistence type="predicted"/>
<dbReference type="PANTHER" id="PTHR47171">
    <property type="entry name" value="FARA-RELATED"/>
    <property type="match status" value="1"/>
</dbReference>
<comment type="caution">
    <text evidence="9">The sequence shown here is derived from an EMBL/GenBank/DDBJ whole genome shotgun (WGS) entry which is preliminary data.</text>
</comment>
<evidence type="ECO:0000256" key="2">
    <source>
        <dbReference type="ARBA" id="ARBA00022833"/>
    </source>
</evidence>
<feature type="compositionally biased region" description="Basic and acidic residues" evidence="7">
    <location>
        <begin position="72"/>
        <end position="82"/>
    </location>
</feature>